<proteinExistence type="predicted"/>
<feature type="non-terminal residue" evidence="2">
    <location>
        <position position="1"/>
    </location>
</feature>
<evidence type="ECO:0000256" key="1">
    <source>
        <dbReference type="SAM" id="MobiDB-lite"/>
    </source>
</evidence>
<sequence length="118" mass="12701">ALPLVPPRAARGRGRRGRRHRPAGDRRDGRGRAGGVVGHLGPPRDVREHPELGRRHRERVQGRAAVHRLDVGGVRRRAVRLVPRRGLPHRADRRGPQGAGGAGLERLADLLGGAGPAV</sequence>
<gene>
    <name evidence="2" type="ORF">AVDCRST_MAG54-81</name>
</gene>
<dbReference type="AlphaFoldDB" id="A0A6J4H151"/>
<feature type="non-terminal residue" evidence="2">
    <location>
        <position position="118"/>
    </location>
</feature>
<reference evidence="2" key="1">
    <citation type="submission" date="2020-02" db="EMBL/GenBank/DDBJ databases">
        <authorList>
            <person name="Meier V. D."/>
        </authorList>
    </citation>
    <scope>NUCLEOTIDE SEQUENCE</scope>
    <source>
        <strain evidence="2">AVDCRST_MAG54</strain>
    </source>
</reference>
<feature type="region of interest" description="Disordered" evidence="1">
    <location>
        <begin position="1"/>
        <end position="60"/>
    </location>
</feature>
<organism evidence="2">
    <name type="scientific">uncultured Actinomycetospora sp</name>
    <dbReference type="NCBI Taxonomy" id="1135996"/>
    <lineage>
        <taxon>Bacteria</taxon>
        <taxon>Bacillati</taxon>
        <taxon>Actinomycetota</taxon>
        <taxon>Actinomycetes</taxon>
        <taxon>Pseudonocardiales</taxon>
        <taxon>Pseudonocardiaceae</taxon>
        <taxon>Actinomycetospora</taxon>
        <taxon>environmental samples</taxon>
    </lineage>
</organism>
<feature type="region of interest" description="Disordered" evidence="1">
    <location>
        <begin position="81"/>
        <end position="104"/>
    </location>
</feature>
<feature type="compositionally biased region" description="Basic and acidic residues" evidence="1">
    <location>
        <begin position="42"/>
        <end position="53"/>
    </location>
</feature>
<feature type="compositionally biased region" description="Basic residues" evidence="1">
    <location>
        <begin position="10"/>
        <end position="21"/>
    </location>
</feature>
<accession>A0A6J4H151</accession>
<name>A0A6J4H151_9PSEU</name>
<protein>
    <submittedName>
        <fullName evidence="2">Uncharacterized protein</fullName>
    </submittedName>
</protein>
<feature type="compositionally biased region" description="Basic and acidic residues" evidence="1">
    <location>
        <begin position="22"/>
        <end position="31"/>
    </location>
</feature>
<evidence type="ECO:0000313" key="2">
    <source>
        <dbReference type="EMBL" id="CAA9210586.1"/>
    </source>
</evidence>
<dbReference type="EMBL" id="CADCTH010000013">
    <property type="protein sequence ID" value="CAA9210586.1"/>
    <property type="molecule type" value="Genomic_DNA"/>
</dbReference>